<feature type="compositionally biased region" description="Low complexity" evidence="1">
    <location>
        <begin position="66"/>
        <end position="84"/>
    </location>
</feature>
<evidence type="ECO:0000256" key="1">
    <source>
        <dbReference type="SAM" id="MobiDB-lite"/>
    </source>
</evidence>
<proteinExistence type="predicted"/>
<evidence type="ECO:0000313" key="3">
    <source>
        <dbReference type="Proteomes" id="UP001056585"/>
    </source>
</evidence>
<keyword evidence="3" id="KW-1185">Reference proteome</keyword>
<sequence>MDINEYMQESLSQQKRQTALLEAILEGIKDINENGVFIANATDDPVVVSIFGATPVVEAAGTTSQASAQAQATKQQKETTQQVAPKEQKQAAPVVEEKQAASVEEKQAAPKEEKKKVTIDDARTALKAYAAIEGNDAAMDLLASLKAASVSALAEQGPEALQKLIDKTQGKAVEE</sequence>
<gene>
    <name evidence="2" type="ORF">Elanor_BL40084</name>
</gene>
<protein>
    <submittedName>
        <fullName evidence="2">Uncharacterized protein</fullName>
    </submittedName>
</protein>
<dbReference type="EMBL" id="ON189045">
    <property type="protein sequence ID" value="URA07052.1"/>
    <property type="molecule type" value="Genomic_DNA"/>
</dbReference>
<feature type="compositionally biased region" description="Basic and acidic residues" evidence="1">
    <location>
        <begin position="95"/>
        <end position="115"/>
    </location>
</feature>
<name>A0A9E7E1M2_9CAUD</name>
<accession>A0A9E7E1M2</accession>
<feature type="region of interest" description="Disordered" evidence="1">
    <location>
        <begin position="66"/>
        <end position="115"/>
    </location>
</feature>
<organism evidence="2 3">
    <name type="scientific">Xanthomonas phage Elanor</name>
    <dbReference type="NCBI Taxonomy" id="2939127"/>
    <lineage>
        <taxon>Viruses</taxon>
        <taxon>Duplodnaviria</taxon>
        <taxon>Heunggongvirae</taxon>
        <taxon>Uroviricota</taxon>
        <taxon>Caudoviricetes</taxon>
        <taxon>Mesyanzhinovviridae</taxon>
        <taxon>Bradleyvirinae</taxon>
        <taxon>Elanorvirus</taxon>
        <taxon>Elanorvirus elanor</taxon>
    </lineage>
</organism>
<reference evidence="2" key="1">
    <citation type="journal article" date="2022" name="Viruses">
        <title>Isolation of novel Xanthomonas phages for the plant pathogens X. translucens and X. campestris.</title>
        <authorList>
            <person name="Erdrich S.H."/>
            <person name="Sharma V."/>
            <person name="Schurr U."/>
            <person name="Arsova B."/>
            <person name="Frunzke J."/>
        </authorList>
    </citation>
    <scope>NUCLEOTIDE SEQUENCE</scope>
</reference>
<evidence type="ECO:0000313" key="2">
    <source>
        <dbReference type="EMBL" id="URA07052.1"/>
    </source>
</evidence>
<dbReference type="Proteomes" id="UP001056585">
    <property type="component" value="Segment"/>
</dbReference>